<dbReference type="SUPFAM" id="SSF53098">
    <property type="entry name" value="Ribonuclease H-like"/>
    <property type="match status" value="1"/>
</dbReference>
<evidence type="ECO:0000313" key="2">
    <source>
        <dbReference type="EMBL" id="TLQ47254.1"/>
    </source>
</evidence>
<proteinExistence type="predicted"/>
<dbReference type="Proteomes" id="UP000305921">
    <property type="component" value="Unassembled WGS sequence"/>
</dbReference>
<protein>
    <recommendedName>
        <fullName evidence="4">Transposase</fullName>
    </recommendedName>
</protein>
<name>A0A5R9EHF6_9ACTN</name>
<dbReference type="EMBL" id="VAWE01000001">
    <property type="protein sequence ID" value="TLQ47254.1"/>
    <property type="molecule type" value="Genomic_DNA"/>
</dbReference>
<dbReference type="RefSeq" id="WP_138056538.1">
    <property type="nucleotide sequence ID" value="NZ_VAWE01000001.1"/>
</dbReference>
<evidence type="ECO:0000256" key="1">
    <source>
        <dbReference type="SAM" id="MobiDB-lite"/>
    </source>
</evidence>
<keyword evidence="3" id="KW-1185">Reference proteome</keyword>
<evidence type="ECO:0008006" key="4">
    <source>
        <dbReference type="Google" id="ProtNLM"/>
    </source>
</evidence>
<evidence type="ECO:0000313" key="3">
    <source>
        <dbReference type="Proteomes" id="UP000305921"/>
    </source>
</evidence>
<dbReference type="AlphaFoldDB" id="A0A5R9EHF6"/>
<comment type="caution">
    <text evidence="2">The sequence shown here is derived from an EMBL/GenBank/DDBJ whole genome shotgun (WGS) entry which is preliminary data.</text>
</comment>
<reference evidence="2 3" key="1">
    <citation type="submission" date="2019-05" db="EMBL/GenBank/DDBJ databases">
        <title>Streptomyces marianii sp. nov., a novel marine actinomycete from southern coast of India.</title>
        <authorList>
            <person name="Iniyan A.M."/>
            <person name="Wink J."/>
            <person name="Ramprasad E."/>
            <person name="Ramana C.V."/>
            <person name="Bunk B."/>
            <person name="Sproer C."/>
            <person name="Joseph F.-J.R.S."/>
            <person name="Vincent S.G.P."/>
        </authorList>
    </citation>
    <scope>NUCLEOTIDE SEQUENCE [LARGE SCALE GENOMIC DNA]</scope>
    <source>
        <strain evidence="2 3">ICN19</strain>
    </source>
</reference>
<sequence length="193" mass="22322">MQVERLPHGGSTERDLWLWHLGPQPADPVLLWTAYMRRFDQEHFHRFVKGHLGLGAARLDAAEAVDRWIALVLAAYTQLYLARHPVDDLRRPWQARMPHGTTLSPYRVRLGFHRLRAKLPAITSPRNPGPQDPAAPKAHGTDRNIPAPPTDLRPALLTRRDRELKMQGFRNADNQRLRTRCVTTRRARRHLRS</sequence>
<dbReference type="OrthoDB" id="3339508at2"/>
<dbReference type="InterPro" id="IPR012337">
    <property type="entry name" value="RNaseH-like_sf"/>
</dbReference>
<gene>
    <name evidence="2" type="ORF">FEF34_33705</name>
</gene>
<accession>A0A5R9EHF6</accession>
<feature type="region of interest" description="Disordered" evidence="1">
    <location>
        <begin position="120"/>
        <end position="153"/>
    </location>
</feature>
<organism evidence="2 3">
    <name type="scientific">Streptomyces marianii</name>
    <dbReference type="NCBI Taxonomy" id="1817406"/>
    <lineage>
        <taxon>Bacteria</taxon>
        <taxon>Bacillati</taxon>
        <taxon>Actinomycetota</taxon>
        <taxon>Actinomycetes</taxon>
        <taxon>Kitasatosporales</taxon>
        <taxon>Streptomycetaceae</taxon>
        <taxon>Streptomyces</taxon>
    </lineage>
</organism>